<dbReference type="RefSeq" id="WP_103976941.1">
    <property type="nucleotide sequence ID" value="NZ_PGLV01000001.1"/>
</dbReference>
<sequence>MEKKSSIKTYKFFTALFAFACILFISNSNASAAKLSQEEKEQLHQQYIEILNEVKYTVPWGDGLVDIEVSPIDSFEEEDWVSVEEYKQRVIDRIQASVVVLPLNDFQEDWIPKEVYYHQATAATPAKAVAALSNRITPFSTTSASRKVRVMHRSTPVDIAVSANFTTQLAGNRQIFSSYSNLRTTASEGDFFPKGVNARITGLGSTYAFTIGGRLDYVGVTSHHTLNISFICLPTGVVL</sequence>
<comment type="caution">
    <text evidence="2">The sequence shown here is derived from an EMBL/GenBank/DDBJ whole genome shotgun (WGS) entry which is preliminary data.</text>
</comment>
<organism evidence="2 3">
    <name type="scientific">Lysinibacillus sphaericus</name>
    <name type="common">Bacillus sphaericus</name>
    <dbReference type="NCBI Taxonomy" id="1421"/>
    <lineage>
        <taxon>Bacteria</taxon>
        <taxon>Bacillati</taxon>
        <taxon>Bacillota</taxon>
        <taxon>Bacilli</taxon>
        <taxon>Bacillales</taxon>
        <taxon>Bacillaceae</taxon>
        <taxon>Lysinibacillus</taxon>
    </lineage>
</organism>
<reference evidence="2 3" key="1">
    <citation type="submission" date="2017-11" db="EMBL/GenBank/DDBJ databases">
        <title>Genome sequence of Lysinibacillus sphaericus, a lignin-degrading bacteria isolated from municipal solid waste soil.</title>
        <authorList>
            <person name="Persinoti G.F."/>
            <person name="Paixao D.A."/>
            <person name="Bugg T.D."/>
            <person name="Squina F.M."/>
        </authorList>
    </citation>
    <scope>NUCLEOTIDE SEQUENCE [LARGE SCALE GENOMIC DNA]</scope>
    <source>
        <strain evidence="2 3">A1</strain>
    </source>
</reference>
<dbReference type="EMBL" id="PGLV01000001">
    <property type="protein sequence ID" value="POZ56898.1"/>
    <property type="molecule type" value="Genomic_DNA"/>
</dbReference>
<protein>
    <submittedName>
        <fullName evidence="2">Uncharacterized protein</fullName>
    </submittedName>
</protein>
<evidence type="ECO:0000313" key="3">
    <source>
        <dbReference type="Proteomes" id="UP000237319"/>
    </source>
</evidence>
<dbReference type="Proteomes" id="UP000237319">
    <property type="component" value="Unassembled WGS sequence"/>
</dbReference>
<keyword evidence="3" id="KW-1185">Reference proteome</keyword>
<feature type="signal peptide" evidence="1">
    <location>
        <begin position="1"/>
        <end position="20"/>
    </location>
</feature>
<evidence type="ECO:0000256" key="1">
    <source>
        <dbReference type="SAM" id="SignalP"/>
    </source>
</evidence>
<evidence type="ECO:0000313" key="2">
    <source>
        <dbReference type="EMBL" id="POZ56898.1"/>
    </source>
</evidence>
<proteinExistence type="predicted"/>
<gene>
    <name evidence="2" type="ORF">LYSIN_01681</name>
</gene>
<keyword evidence="1" id="KW-0732">Signal</keyword>
<accession>A0A2S5D1M8</accession>
<dbReference type="AlphaFoldDB" id="A0A2S5D1M8"/>
<name>A0A2S5D1M8_LYSSH</name>
<feature type="chain" id="PRO_5038883425" evidence="1">
    <location>
        <begin position="21"/>
        <end position="239"/>
    </location>
</feature>